<dbReference type="AlphaFoldDB" id="A0A7D9DXQ3"/>
<proteinExistence type="predicted"/>
<dbReference type="PANTHER" id="PTHR33845:SF1">
    <property type="entry name" value="C2H2-TYPE DOMAIN-CONTAINING PROTEIN"/>
    <property type="match status" value="1"/>
</dbReference>
<comment type="caution">
    <text evidence="1">The sequence shown here is derived from an EMBL/GenBank/DDBJ whole genome shotgun (WGS) entry which is preliminary data.</text>
</comment>
<dbReference type="Proteomes" id="UP001152795">
    <property type="component" value="Unassembled WGS sequence"/>
</dbReference>
<reference evidence="1" key="1">
    <citation type="submission" date="2020-04" db="EMBL/GenBank/DDBJ databases">
        <authorList>
            <person name="Alioto T."/>
            <person name="Alioto T."/>
            <person name="Gomez Garrido J."/>
        </authorList>
    </citation>
    <scope>NUCLEOTIDE SEQUENCE</scope>
    <source>
        <strain evidence="1">A484AB</strain>
    </source>
</reference>
<protein>
    <submittedName>
        <fullName evidence="1">Uncharacterized protein</fullName>
    </submittedName>
</protein>
<sequence length="214" mass="24470">METQTFVHIVENCSQDASVVVRITEHVLHTLHEDSAMITNAYLRQDNAGCIRRQDCHGLCDPHVEWDGISRQNNFEYTDRKITVWEAYGVGIGRIMQQCDTWAQPLQDTFDAPFTPGGFVHSSAKKHRKETDPLTKGCALKSTRTSKCFNEFQRSCLDGKVVIGQETGQKLDAAADAKEMRYVKKKDRTRMFEAEEFLTETQIRGYFSRRAAKL</sequence>
<dbReference type="PANTHER" id="PTHR33845">
    <property type="entry name" value="C2H2-TYPE DOMAIN-CONTAINING PROTEIN"/>
    <property type="match status" value="1"/>
</dbReference>
<gene>
    <name evidence="1" type="ORF">PACLA_8A025813</name>
</gene>
<dbReference type="EMBL" id="CACRXK020002908">
    <property type="protein sequence ID" value="CAB3996615.1"/>
    <property type="molecule type" value="Genomic_DNA"/>
</dbReference>
<accession>A0A7D9DXQ3</accession>
<evidence type="ECO:0000313" key="1">
    <source>
        <dbReference type="EMBL" id="CAB3996615.1"/>
    </source>
</evidence>
<keyword evidence="2" id="KW-1185">Reference proteome</keyword>
<evidence type="ECO:0000313" key="2">
    <source>
        <dbReference type="Proteomes" id="UP001152795"/>
    </source>
</evidence>
<organism evidence="1 2">
    <name type="scientific">Paramuricea clavata</name>
    <name type="common">Red gorgonian</name>
    <name type="synonym">Violescent sea-whip</name>
    <dbReference type="NCBI Taxonomy" id="317549"/>
    <lineage>
        <taxon>Eukaryota</taxon>
        <taxon>Metazoa</taxon>
        <taxon>Cnidaria</taxon>
        <taxon>Anthozoa</taxon>
        <taxon>Octocorallia</taxon>
        <taxon>Malacalcyonacea</taxon>
        <taxon>Plexauridae</taxon>
        <taxon>Paramuricea</taxon>
    </lineage>
</organism>
<name>A0A7D9DXQ3_PARCT</name>